<keyword evidence="1" id="KW-1133">Transmembrane helix</keyword>
<feature type="transmembrane region" description="Helical" evidence="1">
    <location>
        <begin position="91"/>
        <end position="111"/>
    </location>
</feature>
<gene>
    <name evidence="2" type="ORF">ENS56_14280</name>
</gene>
<evidence type="ECO:0000256" key="1">
    <source>
        <dbReference type="SAM" id="Phobius"/>
    </source>
</evidence>
<dbReference type="EMBL" id="DSVI01000027">
    <property type="protein sequence ID" value="HGT49201.1"/>
    <property type="molecule type" value="Genomic_DNA"/>
</dbReference>
<keyword evidence="1" id="KW-0812">Transmembrane</keyword>
<organism evidence="2">
    <name type="scientific">Ignavibacterium album</name>
    <dbReference type="NCBI Taxonomy" id="591197"/>
    <lineage>
        <taxon>Bacteria</taxon>
        <taxon>Pseudomonadati</taxon>
        <taxon>Ignavibacteriota</taxon>
        <taxon>Ignavibacteria</taxon>
        <taxon>Ignavibacteriales</taxon>
        <taxon>Ignavibacteriaceae</taxon>
        <taxon>Ignavibacterium</taxon>
    </lineage>
</organism>
<name>A0A832G8I9_9BACT</name>
<comment type="caution">
    <text evidence="2">The sequence shown here is derived from an EMBL/GenBank/DDBJ whole genome shotgun (WGS) entry which is preliminary data.</text>
</comment>
<reference evidence="2" key="1">
    <citation type="journal article" date="2020" name="mSystems">
        <title>Genome- and Community-Level Interaction Insights into Carbon Utilization and Element Cycling Functions of Hydrothermarchaeota in Hydrothermal Sediment.</title>
        <authorList>
            <person name="Zhou Z."/>
            <person name="Liu Y."/>
            <person name="Xu W."/>
            <person name="Pan J."/>
            <person name="Luo Z.H."/>
            <person name="Li M."/>
        </authorList>
    </citation>
    <scope>NUCLEOTIDE SEQUENCE [LARGE SCALE GENOMIC DNA]</scope>
    <source>
        <strain evidence="2">SpSt-500</strain>
    </source>
</reference>
<accession>A0A832G8I9</accession>
<feature type="transmembrane region" description="Helical" evidence="1">
    <location>
        <begin position="5"/>
        <end position="23"/>
    </location>
</feature>
<keyword evidence="1" id="KW-0472">Membrane</keyword>
<sequence length="123" mass="13197">MPKFSIVLGIIFIVMGLYGYFGISSESITALIPTFFGIPLLVLGWIGLNEKYLKHAMHGAAVLTLIGFAGTVSGLIKFFKMLGGAETARPAAVTVQAIMALLCLLFLIFAVKSFIDARKNRAA</sequence>
<dbReference type="AlphaFoldDB" id="A0A832G8I9"/>
<protein>
    <submittedName>
        <fullName evidence="2">Uncharacterized protein</fullName>
    </submittedName>
</protein>
<proteinExistence type="predicted"/>
<feature type="transmembrane region" description="Helical" evidence="1">
    <location>
        <begin position="29"/>
        <end position="48"/>
    </location>
</feature>
<feature type="transmembrane region" description="Helical" evidence="1">
    <location>
        <begin position="60"/>
        <end position="79"/>
    </location>
</feature>
<evidence type="ECO:0000313" key="2">
    <source>
        <dbReference type="EMBL" id="HGT49201.1"/>
    </source>
</evidence>